<dbReference type="GO" id="GO:0016740">
    <property type="term" value="F:transferase activity"/>
    <property type="evidence" value="ECO:0007669"/>
    <property type="project" value="UniProtKB-KW"/>
</dbReference>
<evidence type="ECO:0000313" key="2">
    <source>
        <dbReference type="EMBL" id="EGP92875.1"/>
    </source>
</evidence>
<dbReference type="SUPFAM" id="SSF53448">
    <property type="entry name" value="Nucleotide-diphospho-sugar transferases"/>
    <property type="match status" value="1"/>
</dbReference>
<organism evidence="2 3">
    <name type="scientific">Nitrosarchaeum koreense MY1</name>
    <dbReference type="NCBI Taxonomy" id="1001994"/>
    <lineage>
        <taxon>Archaea</taxon>
        <taxon>Nitrososphaerota</taxon>
        <taxon>Nitrososphaeria</taxon>
        <taxon>Nitrosopumilales</taxon>
        <taxon>Nitrosopumilaceae</taxon>
        <taxon>Nitrosarchaeum</taxon>
    </lineage>
</organism>
<keyword evidence="3" id="KW-1185">Reference proteome</keyword>
<dbReference type="OrthoDB" id="46222at2157"/>
<comment type="caution">
    <text evidence="2">The sequence shown here is derived from an EMBL/GenBank/DDBJ whole genome shotgun (WGS) entry which is preliminary data.</text>
</comment>
<dbReference type="STRING" id="1001994.MY1_0088"/>
<protein>
    <submittedName>
        <fullName evidence="2">Glycosyl transferase family 2</fullName>
    </submittedName>
</protein>
<dbReference type="CDD" id="cd00761">
    <property type="entry name" value="Glyco_tranf_GTA_type"/>
    <property type="match status" value="1"/>
</dbReference>
<dbReference type="EMBL" id="AFPU01000001">
    <property type="protein sequence ID" value="EGP92875.1"/>
    <property type="molecule type" value="Genomic_DNA"/>
</dbReference>
<sequence length="302" mass="35154">MNGVKLSIGIPVYNGEKFLHKKLDSLLEQTFTNFEIIISDNASTDLTAKICEEYAKKDKRICYFRQNKNMGAWWNFGFVLEKAKYEYFLWSAVDDILLPQFLEENVKKLESDKKIACSVSKMRLYGKTTNELEIRSNDSIFKNKIKKFKKTFGHLDTFPATGSYEKRVKEYIKNLRHNQIFYGVFRTDQIRQAYVKDSFLWNEGCIMLNILKFGELFVVDKVLMNVYDEGMSRKGMFGVAKQMHHGLITTILPMYPFTKWCGKNLGSVFIMKNLGFFIKINCIGEISIIVDLMRKIKSIGSK</sequence>
<dbReference type="InterPro" id="IPR001173">
    <property type="entry name" value="Glyco_trans_2-like"/>
</dbReference>
<reference evidence="2 3" key="1">
    <citation type="journal article" date="2011" name="J. Bacteriol.">
        <title>Genome Sequence of an Ammonia-Oxidizing Soil Archaeon, "Candidatus Nitrosoarchaeum koreensis" MY1.</title>
        <authorList>
            <person name="Kim B.K."/>
            <person name="Jung M.Y."/>
            <person name="Yu D.S."/>
            <person name="Park S.J."/>
            <person name="Oh T.K."/>
            <person name="Rhee S.K."/>
            <person name="Kim J.F."/>
        </authorList>
    </citation>
    <scope>NUCLEOTIDE SEQUENCE [LARGE SCALE GENOMIC DNA]</scope>
    <source>
        <strain evidence="2 3">MY1</strain>
    </source>
</reference>
<proteinExistence type="predicted"/>
<accession>F9CY97</accession>
<feature type="domain" description="Glycosyltransferase 2-like" evidence="1">
    <location>
        <begin position="7"/>
        <end position="160"/>
    </location>
</feature>
<dbReference type="InterPro" id="IPR029044">
    <property type="entry name" value="Nucleotide-diphossugar_trans"/>
</dbReference>
<gene>
    <name evidence="2" type="ORF">MY1_0088</name>
</gene>
<dbReference type="Pfam" id="PF00535">
    <property type="entry name" value="Glycos_transf_2"/>
    <property type="match status" value="1"/>
</dbReference>
<dbReference type="PANTHER" id="PTHR22916">
    <property type="entry name" value="GLYCOSYLTRANSFERASE"/>
    <property type="match status" value="1"/>
</dbReference>
<dbReference type="RefSeq" id="WP_007549460.1">
    <property type="nucleotide sequence ID" value="NZ_AFPU01000001.1"/>
</dbReference>
<name>F9CY97_9ARCH</name>
<dbReference type="Proteomes" id="UP000004440">
    <property type="component" value="Unassembled WGS sequence"/>
</dbReference>
<evidence type="ECO:0000259" key="1">
    <source>
        <dbReference type="Pfam" id="PF00535"/>
    </source>
</evidence>
<dbReference type="Gene3D" id="3.90.550.10">
    <property type="entry name" value="Spore Coat Polysaccharide Biosynthesis Protein SpsA, Chain A"/>
    <property type="match status" value="1"/>
</dbReference>
<evidence type="ECO:0000313" key="3">
    <source>
        <dbReference type="Proteomes" id="UP000004440"/>
    </source>
</evidence>
<dbReference type="PANTHER" id="PTHR22916:SF56">
    <property type="entry name" value="GLYCOSYL TRANSFERASE"/>
    <property type="match status" value="1"/>
</dbReference>
<keyword evidence="2" id="KW-0808">Transferase</keyword>
<dbReference type="AlphaFoldDB" id="F9CY97"/>